<dbReference type="PROSITE" id="PS51819">
    <property type="entry name" value="VOC"/>
    <property type="match status" value="1"/>
</dbReference>
<feature type="domain" description="VOC" evidence="1">
    <location>
        <begin position="8"/>
        <end position="122"/>
    </location>
</feature>
<evidence type="ECO:0000313" key="3">
    <source>
        <dbReference type="Proteomes" id="UP000019678"/>
    </source>
</evidence>
<sequence>MEFQRGRLIDHVHLVVRDVEASKRFYSNALKEIGIVVGGEGAGYFFVDELYVSEVREGESLTGRVHLAFQAPDQEAVRNFYEAALASGGKDNGAPGERKYHPGYYAAFILDPDGNNIEIVHHGPSHRSAAAVTITPAH</sequence>
<keyword evidence="2" id="KW-0456">Lyase</keyword>
<organism evidence="2 3">
    <name type="scientific">Chondromyces apiculatus DSM 436</name>
    <dbReference type="NCBI Taxonomy" id="1192034"/>
    <lineage>
        <taxon>Bacteria</taxon>
        <taxon>Pseudomonadati</taxon>
        <taxon>Myxococcota</taxon>
        <taxon>Polyangia</taxon>
        <taxon>Polyangiales</taxon>
        <taxon>Polyangiaceae</taxon>
        <taxon>Chondromyces</taxon>
    </lineage>
</organism>
<keyword evidence="3" id="KW-1185">Reference proteome</keyword>
<dbReference type="CDD" id="cd07262">
    <property type="entry name" value="VOC_like"/>
    <property type="match status" value="1"/>
</dbReference>
<dbReference type="Proteomes" id="UP000019678">
    <property type="component" value="Unassembled WGS sequence"/>
</dbReference>
<dbReference type="SUPFAM" id="SSF54593">
    <property type="entry name" value="Glyoxalase/Bleomycin resistance protein/Dihydroxybiphenyl dioxygenase"/>
    <property type="match status" value="1"/>
</dbReference>
<dbReference type="GO" id="GO:0016829">
    <property type="term" value="F:lyase activity"/>
    <property type="evidence" value="ECO:0007669"/>
    <property type="project" value="UniProtKB-KW"/>
</dbReference>
<reference evidence="2 3" key="1">
    <citation type="submission" date="2013-05" db="EMBL/GenBank/DDBJ databases">
        <title>Genome assembly of Chondromyces apiculatus DSM 436.</title>
        <authorList>
            <person name="Sharma G."/>
            <person name="Khatri I."/>
            <person name="Kaur C."/>
            <person name="Mayilraj S."/>
            <person name="Subramanian S."/>
        </authorList>
    </citation>
    <scope>NUCLEOTIDE SEQUENCE [LARGE SCALE GENOMIC DNA]</scope>
    <source>
        <strain evidence="2 3">DSM 436</strain>
    </source>
</reference>
<evidence type="ECO:0000313" key="2">
    <source>
        <dbReference type="EMBL" id="EYF06794.1"/>
    </source>
</evidence>
<dbReference type="InterPro" id="IPR029068">
    <property type="entry name" value="Glyas_Bleomycin-R_OHBP_Dase"/>
</dbReference>
<dbReference type="EMBL" id="ASRX01000014">
    <property type="protein sequence ID" value="EYF06794.1"/>
    <property type="molecule type" value="Genomic_DNA"/>
</dbReference>
<evidence type="ECO:0000259" key="1">
    <source>
        <dbReference type="PROSITE" id="PS51819"/>
    </source>
</evidence>
<dbReference type="InterPro" id="IPR004360">
    <property type="entry name" value="Glyas_Fos-R_dOase_dom"/>
</dbReference>
<dbReference type="PANTHER" id="PTHR35006">
    <property type="entry name" value="GLYOXALASE FAMILY PROTEIN (AFU_ORTHOLOGUE AFUA_5G14830)"/>
    <property type="match status" value="1"/>
</dbReference>
<protein>
    <submittedName>
        <fullName evidence="2">Lactoylglutathione lyase</fullName>
    </submittedName>
</protein>
<dbReference type="Pfam" id="PF00903">
    <property type="entry name" value="Glyoxalase"/>
    <property type="match status" value="1"/>
</dbReference>
<name>A0A017TC19_9BACT</name>
<dbReference type="Gene3D" id="3.10.180.10">
    <property type="entry name" value="2,3-Dihydroxybiphenyl 1,2-Dioxygenase, domain 1"/>
    <property type="match status" value="1"/>
</dbReference>
<gene>
    <name evidence="2" type="ORF">CAP_1491</name>
</gene>
<comment type="caution">
    <text evidence="2">The sequence shown here is derived from an EMBL/GenBank/DDBJ whole genome shotgun (WGS) entry which is preliminary data.</text>
</comment>
<accession>A0A017TC19</accession>
<dbReference type="OrthoDB" id="9800438at2"/>
<dbReference type="AlphaFoldDB" id="A0A017TC19"/>
<dbReference type="RefSeq" id="WP_044239151.1">
    <property type="nucleotide sequence ID" value="NZ_ASRX01000014.1"/>
</dbReference>
<dbReference type="STRING" id="1192034.CAP_1491"/>
<dbReference type="PANTHER" id="PTHR35006:SF2">
    <property type="entry name" value="GLYOXALASE FAMILY PROTEIN (AFU_ORTHOLOGUE AFUA_5G14830)"/>
    <property type="match status" value="1"/>
</dbReference>
<dbReference type="InterPro" id="IPR037523">
    <property type="entry name" value="VOC_core"/>
</dbReference>
<dbReference type="eggNOG" id="COG0346">
    <property type="taxonomic scope" value="Bacteria"/>
</dbReference>
<proteinExistence type="predicted"/>